<dbReference type="PROSITE" id="PS50022">
    <property type="entry name" value="FA58C_3"/>
    <property type="match status" value="1"/>
</dbReference>
<proteinExistence type="predicted"/>
<evidence type="ECO:0000259" key="1">
    <source>
        <dbReference type="PROSITE" id="PS50022"/>
    </source>
</evidence>
<dbReference type="EMBL" id="LT629701">
    <property type="protein sequence ID" value="SDM14900.1"/>
    <property type="molecule type" value="Genomic_DNA"/>
</dbReference>
<gene>
    <name evidence="2" type="ORF">SAMN04489726_0020</name>
</gene>
<sequence>MGWTSAEHRGATATEHVQVDLGARRAFSAVTLWPRNDQAADGRSFPADFTITGSDDGVSWSAPLYRGTGHGNGQAVHGPQTSAVPGSAYRYVRITATKLGLPVTEASGHVHRFHLAELDITA</sequence>
<name>A0A1G9QVL6_ALLAB</name>
<dbReference type="InterPro" id="IPR008979">
    <property type="entry name" value="Galactose-bd-like_sf"/>
</dbReference>
<protein>
    <submittedName>
        <fullName evidence="2">F5/8 type C domain-containing protein</fullName>
    </submittedName>
</protein>
<dbReference type="Gene3D" id="2.60.120.260">
    <property type="entry name" value="Galactose-binding domain-like"/>
    <property type="match status" value="1"/>
</dbReference>
<dbReference type="STRING" id="211114.SAMN04489726_0020"/>
<evidence type="ECO:0000313" key="3">
    <source>
        <dbReference type="Proteomes" id="UP000183376"/>
    </source>
</evidence>
<dbReference type="AlphaFoldDB" id="A0A1G9QVL6"/>
<accession>A0A1G9QVL6</accession>
<dbReference type="SUPFAM" id="SSF49785">
    <property type="entry name" value="Galactose-binding domain-like"/>
    <property type="match status" value="1"/>
</dbReference>
<dbReference type="OrthoDB" id="9761045at2"/>
<keyword evidence="3" id="KW-1185">Reference proteome</keyword>
<feature type="domain" description="F5/8 type C" evidence="1">
    <location>
        <begin position="1"/>
        <end position="97"/>
    </location>
</feature>
<dbReference type="Proteomes" id="UP000183376">
    <property type="component" value="Chromosome I"/>
</dbReference>
<dbReference type="InterPro" id="IPR000421">
    <property type="entry name" value="FA58C"/>
</dbReference>
<dbReference type="Pfam" id="PF00754">
    <property type="entry name" value="F5_F8_type_C"/>
    <property type="match status" value="1"/>
</dbReference>
<organism evidence="2 3">
    <name type="scientific">Allokutzneria albata</name>
    <name type="common">Kibdelosporangium albatum</name>
    <dbReference type="NCBI Taxonomy" id="211114"/>
    <lineage>
        <taxon>Bacteria</taxon>
        <taxon>Bacillati</taxon>
        <taxon>Actinomycetota</taxon>
        <taxon>Actinomycetes</taxon>
        <taxon>Pseudonocardiales</taxon>
        <taxon>Pseudonocardiaceae</taxon>
        <taxon>Allokutzneria</taxon>
    </lineage>
</organism>
<reference evidence="2 3" key="1">
    <citation type="submission" date="2016-10" db="EMBL/GenBank/DDBJ databases">
        <authorList>
            <person name="de Groot N.N."/>
        </authorList>
    </citation>
    <scope>NUCLEOTIDE SEQUENCE [LARGE SCALE GENOMIC DNA]</scope>
    <source>
        <strain evidence="2 3">DSM 44149</strain>
    </source>
</reference>
<dbReference type="RefSeq" id="WP_030431936.1">
    <property type="nucleotide sequence ID" value="NZ_JOEF01000022.1"/>
</dbReference>
<evidence type="ECO:0000313" key="2">
    <source>
        <dbReference type="EMBL" id="SDM14900.1"/>
    </source>
</evidence>